<organism evidence="6 7">
    <name type="scientific">Micromonospora inositola</name>
    <dbReference type="NCBI Taxonomy" id="47865"/>
    <lineage>
        <taxon>Bacteria</taxon>
        <taxon>Bacillati</taxon>
        <taxon>Actinomycetota</taxon>
        <taxon>Actinomycetes</taxon>
        <taxon>Micromonosporales</taxon>
        <taxon>Micromonosporaceae</taxon>
        <taxon>Micromonospora</taxon>
    </lineage>
</organism>
<dbReference type="PANTHER" id="PTHR33867">
    <property type="entry name" value="RIBOSOME MATURATION FACTOR RIMP"/>
    <property type="match status" value="1"/>
</dbReference>
<feature type="domain" description="Ribosome maturation factor RimP N-terminal" evidence="5">
    <location>
        <begin position="48"/>
        <end position="124"/>
    </location>
</feature>
<dbReference type="GO" id="GO:0005829">
    <property type="term" value="C:cytosol"/>
    <property type="evidence" value="ECO:0007669"/>
    <property type="project" value="TreeGrafter"/>
</dbReference>
<gene>
    <name evidence="3" type="primary">rimP</name>
    <name evidence="6" type="ORF">GA0070613_0286</name>
</gene>
<dbReference type="OrthoDB" id="9805006at2"/>
<comment type="subcellular location">
    <subcellularLocation>
        <location evidence="3">Cytoplasm</location>
    </subcellularLocation>
</comment>
<dbReference type="GO" id="GO:0000028">
    <property type="term" value="P:ribosomal small subunit assembly"/>
    <property type="evidence" value="ECO:0007669"/>
    <property type="project" value="TreeGrafter"/>
</dbReference>
<sequence length="240" mass="25838">MTQRGRATRPTGPSGRPRRADGPRGGDRAGAPRGGDLGARRARLREVIEPVVEGASYDLEDLSVSRAGRRHVVRVIVDADGGINLDAVADVSRAVSAALDAAEEAGGDIVAGEYQLEVSSPGVDRPLTLPRHWRRNVGRLVKVTVRGATALPEQRAAGDRQVTGRVVEADDERVVLETDAGRAEHRYAELGPGRVQVEFTRLDEIDEADDFDDADEADEAGEAGETDDIDDEDDVEDEER</sequence>
<accession>A0A1C5GRJ1</accession>
<evidence type="ECO:0000313" key="6">
    <source>
        <dbReference type="EMBL" id="SCG36416.1"/>
    </source>
</evidence>
<dbReference type="RefSeq" id="WP_089010607.1">
    <property type="nucleotide sequence ID" value="NZ_LT607754.1"/>
</dbReference>
<reference evidence="7" key="1">
    <citation type="submission" date="2016-06" db="EMBL/GenBank/DDBJ databases">
        <authorList>
            <person name="Varghese N."/>
            <person name="Submissions Spin"/>
        </authorList>
    </citation>
    <scope>NUCLEOTIDE SEQUENCE [LARGE SCALE GENOMIC DNA]</scope>
    <source>
        <strain evidence="7">DSM 43819</strain>
    </source>
</reference>
<comment type="similarity">
    <text evidence="3">Belongs to the RimP family.</text>
</comment>
<feature type="region of interest" description="Disordered" evidence="4">
    <location>
        <begin position="1"/>
        <end position="42"/>
    </location>
</feature>
<name>A0A1C5GRJ1_9ACTN</name>
<feature type="region of interest" description="Disordered" evidence="4">
    <location>
        <begin position="199"/>
        <end position="240"/>
    </location>
</feature>
<keyword evidence="7" id="KW-1185">Reference proteome</keyword>
<dbReference type="CDD" id="cd01734">
    <property type="entry name" value="YlxS_C"/>
    <property type="match status" value="1"/>
</dbReference>
<comment type="function">
    <text evidence="3">Required for maturation of 30S ribosomal subunits.</text>
</comment>
<dbReference type="Pfam" id="PF02576">
    <property type="entry name" value="RimP_N"/>
    <property type="match status" value="1"/>
</dbReference>
<feature type="compositionally biased region" description="Basic and acidic residues" evidence="4">
    <location>
        <begin position="18"/>
        <end position="27"/>
    </location>
</feature>
<evidence type="ECO:0000256" key="3">
    <source>
        <dbReference type="HAMAP-Rule" id="MF_01077"/>
    </source>
</evidence>
<dbReference type="PANTHER" id="PTHR33867:SF1">
    <property type="entry name" value="RIBOSOME MATURATION FACTOR RIMP"/>
    <property type="match status" value="1"/>
</dbReference>
<keyword evidence="1 3" id="KW-0963">Cytoplasm</keyword>
<dbReference type="NCBIfam" id="NF000930">
    <property type="entry name" value="PRK00092.2-2"/>
    <property type="match status" value="1"/>
</dbReference>
<dbReference type="SUPFAM" id="SSF75420">
    <property type="entry name" value="YhbC-like, N-terminal domain"/>
    <property type="match status" value="1"/>
</dbReference>
<keyword evidence="2 3" id="KW-0690">Ribosome biogenesis</keyword>
<proteinExistence type="inferred from homology"/>
<evidence type="ECO:0000259" key="5">
    <source>
        <dbReference type="Pfam" id="PF02576"/>
    </source>
</evidence>
<protein>
    <recommendedName>
        <fullName evidence="3">Ribosome maturation factor RimP</fullName>
    </recommendedName>
</protein>
<evidence type="ECO:0000313" key="7">
    <source>
        <dbReference type="Proteomes" id="UP000198221"/>
    </source>
</evidence>
<dbReference type="AlphaFoldDB" id="A0A1C5GRJ1"/>
<dbReference type="InterPro" id="IPR003728">
    <property type="entry name" value="Ribosome_maturation_RimP"/>
</dbReference>
<dbReference type="HAMAP" id="MF_01077">
    <property type="entry name" value="RimP"/>
    <property type="match status" value="1"/>
</dbReference>
<feature type="compositionally biased region" description="Acidic residues" evidence="4">
    <location>
        <begin position="204"/>
        <end position="240"/>
    </location>
</feature>
<dbReference type="InterPro" id="IPR028989">
    <property type="entry name" value="RimP_N"/>
</dbReference>
<dbReference type="EMBL" id="LT607754">
    <property type="protein sequence ID" value="SCG36416.1"/>
    <property type="molecule type" value="Genomic_DNA"/>
</dbReference>
<dbReference type="Gene3D" id="3.30.300.70">
    <property type="entry name" value="RimP-like superfamily, N-terminal"/>
    <property type="match status" value="1"/>
</dbReference>
<dbReference type="InterPro" id="IPR035956">
    <property type="entry name" value="RimP_N_sf"/>
</dbReference>
<evidence type="ECO:0000256" key="2">
    <source>
        <dbReference type="ARBA" id="ARBA00022517"/>
    </source>
</evidence>
<evidence type="ECO:0000256" key="4">
    <source>
        <dbReference type="SAM" id="MobiDB-lite"/>
    </source>
</evidence>
<evidence type="ECO:0000256" key="1">
    <source>
        <dbReference type="ARBA" id="ARBA00022490"/>
    </source>
</evidence>
<dbReference type="Proteomes" id="UP000198221">
    <property type="component" value="Chromosome I"/>
</dbReference>
<dbReference type="GO" id="GO:0006412">
    <property type="term" value="P:translation"/>
    <property type="evidence" value="ECO:0007669"/>
    <property type="project" value="TreeGrafter"/>
</dbReference>
<dbReference type="InterPro" id="IPR028998">
    <property type="entry name" value="RimP_C"/>
</dbReference>
<feature type="compositionally biased region" description="Low complexity" evidence="4">
    <location>
        <begin position="1"/>
        <end position="15"/>
    </location>
</feature>